<evidence type="ECO:0000313" key="4">
    <source>
        <dbReference type="Proteomes" id="UP000646827"/>
    </source>
</evidence>
<evidence type="ECO:0000256" key="1">
    <source>
        <dbReference type="SAM" id="MobiDB-lite"/>
    </source>
</evidence>
<dbReference type="EMBL" id="JAEPRB010000536">
    <property type="protein sequence ID" value="KAG2215254.1"/>
    <property type="molecule type" value="Genomic_DNA"/>
</dbReference>
<accession>A0A8H7RQJ1</accession>
<dbReference type="SUPFAM" id="SSF46689">
    <property type="entry name" value="Homeodomain-like"/>
    <property type="match status" value="1"/>
</dbReference>
<feature type="domain" description="Myb-like" evidence="2">
    <location>
        <begin position="115"/>
        <end position="165"/>
    </location>
</feature>
<name>A0A8H7RQJ1_9FUNG</name>
<sequence length="176" mass="20811">MDVNYLLCHDSDKNEENKQEPVEQQQQQQENPLLFHSDSSSSSMTPNSDLIFSLPLPPQISRSSESFIPRSSFQQPMTTRKRRRTTSETATNSMYCVPMDTCRYYYSRQHQPIINHHQTRIPWTPFEDTLLKRGYNEGLSWAMISSTYLPHRSRGCCWGRYKTLQMKLQRQQKNQK</sequence>
<feature type="compositionally biased region" description="Low complexity" evidence="1">
    <location>
        <begin position="60"/>
        <end position="73"/>
    </location>
</feature>
<dbReference type="OrthoDB" id="2143914at2759"/>
<dbReference type="PROSITE" id="PS50090">
    <property type="entry name" value="MYB_LIKE"/>
    <property type="match status" value="1"/>
</dbReference>
<evidence type="ECO:0000313" key="3">
    <source>
        <dbReference type="EMBL" id="KAG2215254.1"/>
    </source>
</evidence>
<dbReference type="Gene3D" id="1.10.10.60">
    <property type="entry name" value="Homeodomain-like"/>
    <property type="match status" value="1"/>
</dbReference>
<dbReference type="InterPro" id="IPR009057">
    <property type="entry name" value="Homeodomain-like_sf"/>
</dbReference>
<dbReference type="Proteomes" id="UP000646827">
    <property type="component" value="Unassembled WGS sequence"/>
</dbReference>
<dbReference type="InterPro" id="IPR001005">
    <property type="entry name" value="SANT/Myb"/>
</dbReference>
<keyword evidence="4" id="KW-1185">Reference proteome</keyword>
<protein>
    <recommendedName>
        <fullName evidence="2">Myb-like domain-containing protein</fullName>
    </recommendedName>
</protein>
<feature type="compositionally biased region" description="Basic and acidic residues" evidence="1">
    <location>
        <begin position="9"/>
        <end position="21"/>
    </location>
</feature>
<dbReference type="AlphaFoldDB" id="A0A8H7RQJ1"/>
<comment type="caution">
    <text evidence="3">The sequence shown here is derived from an EMBL/GenBank/DDBJ whole genome shotgun (WGS) entry which is preliminary data.</text>
</comment>
<proteinExistence type="predicted"/>
<gene>
    <name evidence="3" type="ORF">INT45_007414</name>
</gene>
<feature type="region of interest" description="Disordered" evidence="1">
    <location>
        <begin position="1"/>
        <end position="89"/>
    </location>
</feature>
<reference evidence="3 4" key="1">
    <citation type="submission" date="2020-12" db="EMBL/GenBank/DDBJ databases">
        <title>Metabolic potential, ecology and presence of endohyphal bacteria is reflected in genomic diversity of Mucoromycotina.</title>
        <authorList>
            <person name="Muszewska A."/>
            <person name="Okrasinska A."/>
            <person name="Steczkiewicz K."/>
            <person name="Drgas O."/>
            <person name="Orlowska M."/>
            <person name="Perlinska-Lenart U."/>
            <person name="Aleksandrzak-Piekarczyk T."/>
            <person name="Szatraj K."/>
            <person name="Zielenkiewicz U."/>
            <person name="Pilsyk S."/>
            <person name="Malc E."/>
            <person name="Mieczkowski P."/>
            <person name="Kruszewska J.S."/>
            <person name="Biernat P."/>
            <person name="Pawlowska J."/>
        </authorList>
    </citation>
    <scope>NUCLEOTIDE SEQUENCE [LARGE SCALE GENOMIC DNA]</scope>
    <source>
        <strain evidence="3 4">CBS 142.35</strain>
    </source>
</reference>
<evidence type="ECO:0000259" key="2">
    <source>
        <dbReference type="PROSITE" id="PS50090"/>
    </source>
</evidence>
<organism evidence="3 4">
    <name type="scientific">Circinella minor</name>
    <dbReference type="NCBI Taxonomy" id="1195481"/>
    <lineage>
        <taxon>Eukaryota</taxon>
        <taxon>Fungi</taxon>
        <taxon>Fungi incertae sedis</taxon>
        <taxon>Mucoromycota</taxon>
        <taxon>Mucoromycotina</taxon>
        <taxon>Mucoromycetes</taxon>
        <taxon>Mucorales</taxon>
        <taxon>Lichtheimiaceae</taxon>
        <taxon>Circinella</taxon>
    </lineage>
</organism>
<feature type="compositionally biased region" description="Low complexity" evidence="1">
    <location>
        <begin position="22"/>
        <end position="43"/>
    </location>
</feature>